<feature type="chain" id="PRO_5027042483" evidence="1">
    <location>
        <begin position="38"/>
        <end position="252"/>
    </location>
</feature>
<feature type="domain" description="TBC1" evidence="2">
    <location>
        <begin position="68"/>
        <end position="154"/>
    </location>
</feature>
<dbReference type="InterPro" id="IPR032738">
    <property type="entry name" value="Tbc1d30_C"/>
</dbReference>
<evidence type="ECO:0000259" key="2">
    <source>
        <dbReference type="Pfam" id="PF15733"/>
    </source>
</evidence>
<evidence type="ECO:0000256" key="1">
    <source>
        <dbReference type="SAM" id="SignalP"/>
    </source>
</evidence>
<reference evidence="4" key="1">
    <citation type="submission" date="2025-08" db="UniProtKB">
        <authorList>
            <consortium name="RefSeq"/>
        </authorList>
    </citation>
    <scope>IDENTIFICATION</scope>
    <source>
        <tissue evidence="4">Skeletal muscle</tissue>
    </source>
</reference>
<name>A0A6I9Z4A2_9SAUR</name>
<gene>
    <name evidence="4" type="primary">LOC106556956</name>
</gene>
<dbReference type="AlphaFoldDB" id="A0A6I9Z4A2"/>
<dbReference type="PANTHER" id="PTHR36290:SF1">
    <property type="entry name" value="RIKEN CDNA D630039A03 GENE"/>
    <property type="match status" value="1"/>
</dbReference>
<dbReference type="Proteomes" id="UP000504617">
    <property type="component" value="Unplaced"/>
</dbReference>
<accession>A0A6I9Z4A2</accession>
<keyword evidence="1" id="KW-0732">Signal</keyword>
<organism evidence="3 4">
    <name type="scientific">Thamnophis sirtalis</name>
    <dbReference type="NCBI Taxonomy" id="35019"/>
    <lineage>
        <taxon>Eukaryota</taxon>
        <taxon>Metazoa</taxon>
        <taxon>Chordata</taxon>
        <taxon>Craniata</taxon>
        <taxon>Vertebrata</taxon>
        <taxon>Euteleostomi</taxon>
        <taxon>Lepidosauria</taxon>
        <taxon>Squamata</taxon>
        <taxon>Bifurcata</taxon>
        <taxon>Unidentata</taxon>
        <taxon>Episquamata</taxon>
        <taxon>Toxicofera</taxon>
        <taxon>Serpentes</taxon>
        <taxon>Colubroidea</taxon>
        <taxon>Colubridae</taxon>
        <taxon>Natricinae</taxon>
        <taxon>Thamnophis</taxon>
    </lineage>
</organism>
<dbReference type="Pfam" id="PF15733">
    <property type="entry name" value="DUF4682"/>
    <property type="match status" value="1"/>
</dbReference>
<dbReference type="OrthoDB" id="9935880at2759"/>
<dbReference type="PANTHER" id="PTHR36290">
    <property type="entry name" value="RIKEN CDNA D630039A03 GENE"/>
    <property type="match status" value="1"/>
</dbReference>
<dbReference type="GeneID" id="106556956"/>
<protein>
    <submittedName>
        <fullName evidence="4">Uncharacterized protein C9orf152 homolog</fullName>
    </submittedName>
</protein>
<dbReference type="RefSeq" id="XP_013931482.1">
    <property type="nucleotide sequence ID" value="XM_014076007.1"/>
</dbReference>
<sequence>MKPAVLRPQPLSNGTRMRDLRCLCLVLSFLWEQVAKAYKYMSGVFLVSHSSDQQATDSSRPPSKMDVNRLQEQYHYLKEKQKLHAHVVVFKTGGNGSIPKESMISAVLINKTTRKALKGREIKVDLPCQGNGQDSSPWRIHLGIHRLARHQGQPCDGIQNQTEHSMWSCEESLDSTEPAIAFAIKEENPCPPEEMVSSNSTRTSVTSIWAYSSLNISASKPTSTKLSYYPFPQKKNPKISEAARKLGLYVSQ</sequence>
<evidence type="ECO:0000313" key="4">
    <source>
        <dbReference type="RefSeq" id="XP_013931482.1"/>
    </source>
</evidence>
<feature type="signal peptide" evidence="1">
    <location>
        <begin position="1"/>
        <end position="37"/>
    </location>
</feature>
<proteinExistence type="predicted"/>
<evidence type="ECO:0000313" key="3">
    <source>
        <dbReference type="Proteomes" id="UP000504617"/>
    </source>
</evidence>
<dbReference type="KEGG" id="tsr:106556956"/>
<keyword evidence="3" id="KW-1185">Reference proteome</keyword>